<dbReference type="AlphaFoldDB" id="A0AAN7Y5Z5"/>
<dbReference type="GO" id="GO:0006397">
    <property type="term" value="P:mRNA processing"/>
    <property type="evidence" value="ECO:0007669"/>
    <property type="project" value="UniProtKB-KW"/>
</dbReference>
<reference evidence="8 9" key="1">
    <citation type="submission" date="2023-08" db="EMBL/GenBank/DDBJ databases">
        <title>Black Yeasts Isolated from many extreme environments.</title>
        <authorList>
            <person name="Coleine C."/>
            <person name="Stajich J.E."/>
            <person name="Selbmann L."/>
        </authorList>
    </citation>
    <scope>NUCLEOTIDE SEQUENCE [LARGE SCALE GENOMIC DNA]</scope>
    <source>
        <strain evidence="8 9">CCFEE 5910</strain>
    </source>
</reference>
<keyword evidence="9" id="KW-1185">Reference proteome</keyword>
<protein>
    <recommendedName>
        <fullName evidence="10">DNA damage-binding protein 1</fullName>
    </recommendedName>
</protein>
<dbReference type="Pfam" id="PF23726">
    <property type="entry name" value="Beta-prop_RSE1_2nd"/>
    <property type="match status" value="1"/>
</dbReference>
<evidence type="ECO:0000256" key="3">
    <source>
        <dbReference type="ARBA" id="ARBA00023242"/>
    </source>
</evidence>
<evidence type="ECO:0000256" key="4">
    <source>
        <dbReference type="SAM" id="MobiDB-lite"/>
    </source>
</evidence>
<feature type="domain" description="RSE1/DDB1/CPSF1 C-terminal" evidence="5">
    <location>
        <begin position="795"/>
        <end position="1163"/>
    </location>
</feature>
<evidence type="ECO:0000256" key="2">
    <source>
        <dbReference type="ARBA" id="ARBA00022664"/>
    </source>
</evidence>
<dbReference type="InterPro" id="IPR036322">
    <property type="entry name" value="WD40_repeat_dom_sf"/>
</dbReference>
<evidence type="ECO:0000313" key="9">
    <source>
        <dbReference type="Proteomes" id="UP001309876"/>
    </source>
</evidence>
<keyword evidence="2" id="KW-0507">mRNA processing</keyword>
<dbReference type="EMBL" id="JAVRRJ010000004">
    <property type="protein sequence ID" value="KAK5085259.1"/>
    <property type="molecule type" value="Genomic_DNA"/>
</dbReference>
<name>A0AAN7Y5Z5_9EURO</name>
<evidence type="ECO:0000313" key="8">
    <source>
        <dbReference type="EMBL" id="KAK5085259.1"/>
    </source>
</evidence>
<organism evidence="8 9">
    <name type="scientific">Lithohypha guttulata</name>
    <dbReference type="NCBI Taxonomy" id="1690604"/>
    <lineage>
        <taxon>Eukaryota</taxon>
        <taxon>Fungi</taxon>
        <taxon>Dikarya</taxon>
        <taxon>Ascomycota</taxon>
        <taxon>Pezizomycotina</taxon>
        <taxon>Eurotiomycetes</taxon>
        <taxon>Chaetothyriomycetidae</taxon>
        <taxon>Chaetothyriales</taxon>
        <taxon>Trichomeriaceae</taxon>
        <taxon>Lithohypha</taxon>
    </lineage>
</organism>
<gene>
    <name evidence="8" type="ORF">LTR05_004540</name>
</gene>
<dbReference type="InterPro" id="IPR018846">
    <property type="entry name" value="Beta-prop_RSE1/DDB1/CPSF1_1st"/>
</dbReference>
<evidence type="ECO:0000259" key="7">
    <source>
        <dbReference type="Pfam" id="PF23726"/>
    </source>
</evidence>
<dbReference type="InterPro" id="IPR004871">
    <property type="entry name" value="RSE1/DDB1/CPSF1_C"/>
</dbReference>
<dbReference type="GO" id="GO:0003676">
    <property type="term" value="F:nucleic acid binding"/>
    <property type="evidence" value="ECO:0007669"/>
    <property type="project" value="InterPro"/>
</dbReference>
<comment type="caution">
    <text evidence="8">The sequence shown here is derived from an EMBL/GenBank/DDBJ whole genome shotgun (WGS) entry which is preliminary data.</text>
</comment>
<dbReference type="SUPFAM" id="SSF50978">
    <property type="entry name" value="WD40 repeat-like"/>
    <property type="match status" value="1"/>
</dbReference>
<sequence>MSYIVPIHRPSGARLALKLNLLGQQSEALVVAKANRLEIYTFSPESGLILLHSRAVYGYVIVLEAICPKNSAVDHLFVGTDRHQYFTCSWDAQSNDLKTEQSYVDQADRTASDTRNNDRVHIDPTRRFMTLELLDGIITVIPLVQSTTKKLRRDSSATSPDVPGTLGEPIAVRVEEIAIRASTFADTEEDDQDNPSLALLWEDNQNEPQLKVLELKYSTAGEQPLAELQTKFELRDADQLDRGVSHIIPVSHPYGGFLILGERSIAYTNSELSQFYTQPLGESATAWACWTKVDDLRWLIADDYGDLYFLMLLTKDRASVKNWKLDRLGHASKASCLIYLDEGLVFVGSHSGDSQVLRIHEGGIDVVQTLSNIAPILDVQLMDLGRGAESAMQSGEFSTGQARLVTCSGAWQDGSIRSVRSGVGMEEIGEIAEIPLIADMWALSSTNRSDQHDVLVTSFATETRVFKFDADAAVEEVEEFYSFELAEPTLLATNLPDQKILQVHNSGMCIADLDSGMTVFQWKPSTSTAQITGAAANGARVLVIEDGRTIHVFHTSDRTDGPTASKTFEAGSQISGVAISQTNSNICIVSYWQSASLALLDLHSLEILSQESLGTPGIDVPRTILLAQILPDGAPTLFVSMADGTVITFQFDAANLAFSSMTRIQLGSEPVFLKALPRATENGQTLINMFASCEQPSLIYASDGRILYSAINSEQAARVCPFNSEAYPGAIAVASADDLKLALIDTTRTTQIQTLHIGETVRCLAYQSELKMFGMGTIKRTLEQDAEQPHEELHSFVKIADEITFKDLDTFALDEGELVECIAAFPQQSKDDDPVEAEDHDSIFVVGTSIMPENGAVSKEDRGRILVFTANSKRQKLKLVSQVKTRGACRSIAVSDGLVIAGLVKVVAVFSMALSNYGEPSYALTRLTTYRTSTNPISLSVQPATEDRPMTIAVGDLMKSVSIVNVLPPDSTDGNGWETEEVARHFATLWTSAVANVAEREWALADVEGNIAMLRQNPDAYGDEARRLEVTGELRLGEVVNKIVPIISSQSTSVAQTSEIANKGKGRTGSTTTAPKRQFSLKSEDAGPLIRPQAFIATVEGSIYLLGAINPTYVDALLRIQSCLSTRVLAPGYMPWAKYRAWNTEVREVDEPFRFVDGEMVESGLLNLPDNTLNDVLRESGLNEQGLTIEKLKSWGEDLRRLY</sequence>
<evidence type="ECO:0000259" key="5">
    <source>
        <dbReference type="Pfam" id="PF03178"/>
    </source>
</evidence>
<dbReference type="InterPro" id="IPR050358">
    <property type="entry name" value="RSE1/DDB1/CFT1"/>
</dbReference>
<evidence type="ECO:0000256" key="1">
    <source>
        <dbReference type="ARBA" id="ARBA00004123"/>
    </source>
</evidence>
<accession>A0AAN7Y5Z5</accession>
<feature type="domain" description="RSE1/DDB1/CPSF1 second beta-propeller" evidence="7">
    <location>
        <begin position="426"/>
        <end position="742"/>
    </location>
</feature>
<comment type="subcellular location">
    <subcellularLocation>
        <location evidence="1">Nucleus</location>
    </subcellularLocation>
</comment>
<dbReference type="Pfam" id="PF10433">
    <property type="entry name" value="Beta-prop_RSE1_1st"/>
    <property type="match status" value="1"/>
</dbReference>
<dbReference type="Proteomes" id="UP001309876">
    <property type="component" value="Unassembled WGS sequence"/>
</dbReference>
<dbReference type="PANTHER" id="PTHR10644">
    <property type="entry name" value="DNA REPAIR/RNA PROCESSING CPSF FAMILY"/>
    <property type="match status" value="1"/>
</dbReference>
<evidence type="ECO:0000259" key="6">
    <source>
        <dbReference type="Pfam" id="PF10433"/>
    </source>
</evidence>
<feature type="region of interest" description="Disordered" evidence="4">
    <location>
        <begin position="1057"/>
        <end position="1078"/>
    </location>
</feature>
<dbReference type="InterPro" id="IPR058543">
    <property type="entry name" value="Beta-prop_RSE1/DDB1/CPSF1_2nd"/>
</dbReference>
<dbReference type="Gene3D" id="1.10.150.910">
    <property type="match status" value="1"/>
</dbReference>
<feature type="domain" description="RSE1/DDB1/CPSF1 first beta-propeller" evidence="6">
    <location>
        <begin position="14"/>
        <end position="371"/>
    </location>
</feature>
<dbReference type="Pfam" id="PF03178">
    <property type="entry name" value="CPSF_A"/>
    <property type="match status" value="1"/>
</dbReference>
<dbReference type="GO" id="GO:0005634">
    <property type="term" value="C:nucleus"/>
    <property type="evidence" value="ECO:0007669"/>
    <property type="project" value="UniProtKB-SubCell"/>
</dbReference>
<dbReference type="Gene3D" id="2.130.10.10">
    <property type="entry name" value="YVTN repeat-like/Quinoprotein amine dehydrogenase"/>
    <property type="match status" value="3"/>
</dbReference>
<proteinExistence type="predicted"/>
<evidence type="ECO:0008006" key="10">
    <source>
        <dbReference type="Google" id="ProtNLM"/>
    </source>
</evidence>
<dbReference type="InterPro" id="IPR015943">
    <property type="entry name" value="WD40/YVTN_repeat-like_dom_sf"/>
</dbReference>
<keyword evidence="3" id="KW-0539">Nucleus</keyword>